<accession>A0A1H4VUT5</accession>
<keyword evidence="5" id="KW-1185">Reference proteome</keyword>
<sequence length="275" mass="29512">MTPVPKVVAAVAAVVALLLALTACTGSTSGPDEPPVTTPTPTETVPPDPGPTPKVGECHDLSFRQAIAVIGRTAPVRCGRPHTAQTYFVGRLDLTTEAGHVRRPDSRAAQRQARTACTSRLPRHLARTPLELRLSMAQAVWFTPSVNRAAAGADWFRCDVVVVASPRQLMRLPKQTKGWGEAPAITMCATAAPGTRAFRRVTCGSTHTWRATTTVDIPGKVLPKDAAIADRMEATCRDAARAGADDPLDFTWSQESPTQEQWDAGQRYGICWVPA</sequence>
<evidence type="ECO:0000259" key="3">
    <source>
        <dbReference type="Pfam" id="PF13845"/>
    </source>
</evidence>
<name>A0A1H4VUT5_9ACTN</name>
<dbReference type="Pfam" id="PF13845">
    <property type="entry name" value="Septum_form"/>
    <property type="match status" value="1"/>
</dbReference>
<gene>
    <name evidence="4" type="ORF">SAMN04489844_3106</name>
</gene>
<dbReference type="RefSeq" id="WP_090969959.1">
    <property type="nucleotide sequence ID" value="NZ_FNRT01000002.1"/>
</dbReference>
<feature type="region of interest" description="Disordered" evidence="1">
    <location>
        <begin position="26"/>
        <end position="53"/>
    </location>
</feature>
<keyword evidence="2" id="KW-0732">Signal</keyword>
<dbReference type="EMBL" id="FNRT01000002">
    <property type="protein sequence ID" value="SEC84630.1"/>
    <property type="molecule type" value="Genomic_DNA"/>
</dbReference>
<proteinExistence type="predicted"/>
<reference evidence="5" key="1">
    <citation type="submission" date="2016-10" db="EMBL/GenBank/DDBJ databases">
        <authorList>
            <person name="Varghese N."/>
            <person name="Submissions S."/>
        </authorList>
    </citation>
    <scope>NUCLEOTIDE SEQUENCE [LARGE SCALE GENOMIC DNA]</scope>
    <source>
        <strain evidence="5">DSM 22017</strain>
    </source>
</reference>
<organism evidence="4 5">
    <name type="scientific">Nocardioides exalbidus</name>
    <dbReference type="NCBI Taxonomy" id="402596"/>
    <lineage>
        <taxon>Bacteria</taxon>
        <taxon>Bacillati</taxon>
        <taxon>Actinomycetota</taxon>
        <taxon>Actinomycetes</taxon>
        <taxon>Propionibacteriales</taxon>
        <taxon>Nocardioidaceae</taxon>
        <taxon>Nocardioides</taxon>
    </lineage>
</organism>
<feature type="compositionally biased region" description="Pro residues" evidence="1">
    <location>
        <begin position="32"/>
        <end position="52"/>
    </location>
</feature>
<dbReference type="Proteomes" id="UP000198742">
    <property type="component" value="Unassembled WGS sequence"/>
</dbReference>
<dbReference type="OrthoDB" id="3381205at2"/>
<dbReference type="InterPro" id="IPR026004">
    <property type="entry name" value="Septum_form"/>
</dbReference>
<feature type="chain" id="PRO_5039099362" evidence="2">
    <location>
        <begin position="26"/>
        <end position="275"/>
    </location>
</feature>
<dbReference type="AlphaFoldDB" id="A0A1H4VUT5"/>
<evidence type="ECO:0000313" key="5">
    <source>
        <dbReference type="Proteomes" id="UP000198742"/>
    </source>
</evidence>
<protein>
    <submittedName>
        <fullName evidence="4">Septum formation</fullName>
    </submittedName>
</protein>
<feature type="domain" description="Septum formation-related" evidence="3">
    <location>
        <begin position="56"/>
        <end position="271"/>
    </location>
</feature>
<dbReference type="STRING" id="402596.SAMN04489844_3106"/>
<evidence type="ECO:0000256" key="2">
    <source>
        <dbReference type="SAM" id="SignalP"/>
    </source>
</evidence>
<evidence type="ECO:0000313" key="4">
    <source>
        <dbReference type="EMBL" id="SEC84630.1"/>
    </source>
</evidence>
<dbReference type="PROSITE" id="PS51257">
    <property type="entry name" value="PROKAR_LIPOPROTEIN"/>
    <property type="match status" value="1"/>
</dbReference>
<evidence type="ECO:0000256" key="1">
    <source>
        <dbReference type="SAM" id="MobiDB-lite"/>
    </source>
</evidence>
<feature type="signal peptide" evidence="2">
    <location>
        <begin position="1"/>
        <end position="25"/>
    </location>
</feature>